<protein>
    <recommendedName>
        <fullName evidence="4">SMP-30/Gluconolactonase/LRE-like region domain-containing protein</fullName>
    </recommendedName>
</protein>
<organism evidence="2 3">
    <name type="scientific">Candidatus Nitronereus thalassa</name>
    <dbReference type="NCBI Taxonomy" id="3020898"/>
    <lineage>
        <taxon>Bacteria</taxon>
        <taxon>Pseudomonadati</taxon>
        <taxon>Nitrospirota</taxon>
        <taxon>Nitrospiria</taxon>
        <taxon>Nitrospirales</taxon>
        <taxon>Nitrospiraceae</taxon>
        <taxon>Candidatus Nitronereus</taxon>
    </lineage>
</organism>
<evidence type="ECO:0000313" key="3">
    <source>
        <dbReference type="Proteomes" id="UP001250932"/>
    </source>
</evidence>
<dbReference type="SUPFAM" id="SSF101898">
    <property type="entry name" value="NHL repeat"/>
    <property type="match status" value="1"/>
</dbReference>
<dbReference type="RefSeq" id="WP_313832707.1">
    <property type="nucleotide sequence ID" value="NZ_JAQOUE010000001.1"/>
</dbReference>
<proteinExistence type="predicted"/>
<feature type="region of interest" description="Disordered" evidence="1">
    <location>
        <begin position="263"/>
        <end position="295"/>
    </location>
</feature>
<keyword evidence="3" id="KW-1185">Reference proteome</keyword>
<evidence type="ECO:0000313" key="2">
    <source>
        <dbReference type="EMBL" id="MDT7042322.1"/>
    </source>
</evidence>
<sequence>MDLQSPQSFIASPSGEFYFIANANGEPGKRDNNGFISKLNIDGEPIDLHFIHGGSRGTELHSPNGMAMVGKMLYVADLDTIRGFDSETGQSILALSLSHFHVTELTDLIADGAGQLFALDTEGNAIYQIDTTQDHVVSLYLQSDKLGSPRGLAIQPKSGRLVVVSLDEGTVLDIAQDHSISEIISNSFFTGRFQHLSGVDFDRFGNMYLSDLTAGKIWRVQPNKKMQVIAEFLISPTSVRIDRKKHMILVPYLYANGAEMNGLERPSNAEGGTKKKKRTLSDYGLGLLGGDTPKK</sequence>
<evidence type="ECO:0008006" key="4">
    <source>
        <dbReference type="Google" id="ProtNLM"/>
    </source>
</evidence>
<reference evidence="2 3" key="1">
    <citation type="journal article" date="2023" name="ISME J.">
        <title>Cultivation and genomic characterization of novel and ubiquitous marine nitrite-oxidizing bacteria from the Nitrospirales.</title>
        <authorList>
            <person name="Mueller A.J."/>
            <person name="Daebeler A."/>
            <person name="Herbold C.W."/>
            <person name="Kirkegaard R.H."/>
            <person name="Daims H."/>
        </authorList>
    </citation>
    <scope>NUCLEOTIDE SEQUENCE [LARGE SCALE GENOMIC DNA]</scope>
    <source>
        <strain evidence="2 3">EB</strain>
    </source>
</reference>
<dbReference type="Proteomes" id="UP001250932">
    <property type="component" value="Unassembled WGS sequence"/>
</dbReference>
<dbReference type="Gene3D" id="2.120.10.30">
    <property type="entry name" value="TolB, C-terminal domain"/>
    <property type="match status" value="1"/>
</dbReference>
<evidence type="ECO:0000256" key="1">
    <source>
        <dbReference type="SAM" id="MobiDB-lite"/>
    </source>
</evidence>
<accession>A0ABU3K7I2</accession>
<comment type="caution">
    <text evidence="2">The sequence shown here is derived from an EMBL/GenBank/DDBJ whole genome shotgun (WGS) entry which is preliminary data.</text>
</comment>
<gene>
    <name evidence="2" type="ORF">PPG34_08160</name>
</gene>
<dbReference type="InterPro" id="IPR011042">
    <property type="entry name" value="6-blade_b-propeller_TolB-like"/>
</dbReference>
<name>A0ABU3K7I2_9BACT</name>
<dbReference type="EMBL" id="JAQOUE010000001">
    <property type="protein sequence ID" value="MDT7042322.1"/>
    <property type="molecule type" value="Genomic_DNA"/>
</dbReference>